<keyword evidence="1" id="KW-0472">Membrane</keyword>
<feature type="transmembrane region" description="Helical" evidence="1">
    <location>
        <begin position="58"/>
        <end position="81"/>
    </location>
</feature>
<dbReference type="EMBL" id="DWUS01000088">
    <property type="protein sequence ID" value="HJD50952.1"/>
    <property type="molecule type" value="Genomic_DNA"/>
</dbReference>
<accession>A0A9D2UEJ7</accession>
<sequence length="97" mass="10701">MTSAYPPIKPNRTWFLVALGLVVAELIYLALMYPSLPQQIPVHFDLLGQATGLVEKRAWLVFGPTLLLPALLALVWFSGVAMGRMASKDARTQVYDA</sequence>
<reference evidence="3" key="2">
    <citation type="submission" date="2021-04" db="EMBL/GenBank/DDBJ databases">
        <authorList>
            <person name="Gilroy R."/>
        </authorList>
    </citation>
    <scope>NUCLEOTIDE SEQUENCE</scope>
    <source>
        <strain evidence="3">ChiHjej10B9-4811</strain>
    </source>
</reference>
<keyword evidence="1" id="KW-1133">Transmembrane helix</keyword>
<gene>
    <name evidence="3" type="ORF">H9908_03670</name>
</gene>
<dbReference type="AlphaFoldDB" id="A0A9D2UEJ7"/>
<evidence type="ECO:0000259" key="2">
    <source>
        <dbReference type="Pfam" id="PF07853"/>
    </source>
</evidence>
<dbReference type="InterPro" id="IPR012867">
    <property type="entry name" value="DUF1648"/>
</dbReference>
<organism evidence="3 4">
    <name type="scientific">Candidatus Rothia avistercoris</name>
    <dbReference type="NCBI Taxonomy" id="2840479"/>
    <lineage>
        <taxon>Bacteria</taxon>
        <taxon>Bacillati</taxon>
        <taxon>Actinomycetota</taxon>
        <taxon>Actinomycetes</taxon>
        <taxon>Micrococcales</taxon>
        <taxon>Micrococcaceae</taxon>
        <taxon>Rothia</taxon>
    </lineage>
</organism>
<comment type="caution">
    <text evidence="3">The sequence shown here is derived from an EMBL/GenBank/DDBJ whole genome shotgun (WGS) entry which is preliminary data.</text>
</comment>
<reference evidence="3" key="1">
    <citation type="journal article" date="2021" name="PeerJ">
        <title>Extensive microbial diversity within the chicken gut microbiome revealed by metagenomics and culture.</title>
        <authorList>
            <person name="Gilroy R."/>
            <person name="Ravi A."/>
            <person name="Getino M."/>
            <person name="Pursley I."/>
            <person name="Horton D.L."/>
            <person name="Alikhan N.F."/>
            <person name="Baker D."/>
            <person name="Gharbi K."/>
            <person name="Hall N."/>
            <person name="Watson M."/>
            <person name="Adriaenssens E.M."/>
            <person name="Foster-Nyarko E."/>
            <person name="Jarju S."/>
            <person name="Secka A."/>
            <person name="Antonio M."/>
            <person name="Oren A."/>
            <person name="Chaudhuri R.R."/>
            <person name="La Ragione R."/>
            <person name="Hildebrand F."/>
            <person name="Pallen M.J."/>
        </authorList>
    </citation>
    <scope>NUCLEOTIDE SEQUENCE</scope>
    <source>
        <strain evidence="3">ChiHjej10B9-4811</strain>
    </source>
</reference>
<evidence type="ECO:0000313" key="3">
    <source>
        <dbReference type="EMBL" id="HJD50952.1"/>
    </source>
</evidence>
<feature type="non-terminal residue" evidence="3">
    <location>
        <position position="97"/>
    </location>
</feature>
<feature type="domain" description="DUF1648" evidence="2">
    <location>
        <begin position="21"/>
        <end position="66"/>
    </location>
</feature>
<evidence type="ECO:0000313" key="4">
    <source>
        <dbReference type="Proteomes" id="UP000823908"/>
    </source>
</evidence>
<name>A0A9D2UEJ7_9MICC</name>
<proteinExistence type="predicted"/>
<dbReference type="Proteomes" id="UP000823908">
    <property type="component" value="Unassembled WGS sequence"/>
</dbReference>
<dbReference type="Pfam" id="PF07853">
    <property type="entry name" value="DUF1648"/>
    <property type="match status" value="1"/>
</dbReference>
<evidence type="ECO:0000256" key="1">
    <source>
        <dbReference type="SAM" id="Phobius"/>
    </source>
</evidence>
<feature type="transmembrane region" description="Helical" evidence="1">
    <location>
        <begin position="12"/>
        <end position="31"/>
    </location>
</feature>
<protein>
    <submittedName>
        <fullName evidence="3">DUF1648 domain-containing protein</fullName>
    </submittedName>
</protein>
<keyword evidence="1" id="KW-0812">Transmembrane</keyword>